<sequence length="43" mass="4907">MKDIEGTGLDVLSENDAVTEADWRFISSCLNYGERRNTEKIDD</sequence>
<evidence type="ECO:0000313" key="1">
    <source>
        <dbReference type="EMBL" id="GAL21790.1"/>
    </source>
</evidence>
<reference evidence="1 2" key="2">
    <citation type="submission" date="2014-09" db="EMBL/GenBank/DDBJ databases">
        <authorList>
            <consortium name="NBRP consortium"/>
            <person name="Sawabe T."/>
            <person name="Meirelles P."/>
            <person name="Nakanishi M."/>
            <person name="Sayaka M."/>
            <person name="Hattori M."/>
            <person name="Ohkuma M."/>
        </authorList>
    </citation>
    <scope>NUCLEOTIDE SEQUENCE [LARGE SCALE GENOMIC DNA]</scope>
    <source>
        <strain evidence="2">JCM19235</strain>
    </source>
</reference>
<dbReference type="AlphaFoldDB" id="A0A090S218"/>
<keyword evidence="2" id="KW-1185">Reference proteome</keyword>
<reference evidence="1 2" key="1">
    <citation type="submission" date="2014-09" db="EMBL/GenBank/DDBJ databases">
        <title>Vibrio maritimus JCM 19235. (C45) whole genome shotgun sequence.</title>
        <authorList>
            <person name="Sawabe T."/>
            <person name="Meirelles P."/>
            <person name="Nakanishi M."/>
            <person name="Sayaka M."/>
            <person name="Hattori M."/>
            <person name="Ohkuma M."/>
        </authorList>
    </citation>
    <scope>NUCLEOTIDE SEQUENCE [LARGE SCALE GENOMIC DNA]</scope>
    <source>
        <strain evidence="2">JCM19235</strain>
    </source>
</reference>
<organism evidence="1 2">
    <name type="scientific">Vibrio maritimus</name>
    <dbReference type="NCBI Taxonomy" id="990268"/>
    <lineage>
        <taxon>Bacteria</taxon>
        <taxon>Pseudomonadati</taxon>
        <taxon>Pseudomonadota</taxon>
        <taxon>Gammaproteobacteria</taxon>
        <taxon>Vibrionales</taxon>
        <taxon>Vibrionaceae</taxon>
        <taxon>Vibrio</taxon>
    </lineage>
</organism>
<name>A0A090S218_9VIBR</name>
<dbReference type="STRING" id="990268.JCM19235_1612"/>
<protein>
    <submittedName>
        <fullName evidence="1">Uncharacterized protein</fullName>
    </submittedName>
</protein>
<accession>A0A090S218</accession>
<dbReference type="Proteomes" id="UP000029228">
    <property type="component" value="Unassembled WGS sequence"/>
</dbReference>
<gene>
    <name evidence="1" type="ORF">JCM19235_1612</name>
</gene>
<dbReference type="EMBL" id="BBMR01000009">
    <property type="protein sequence ID" value="GAL21790.1"/>
    <property type="molecule type" value="Genomic_DNA"/>
</dbReference>
<evidence type="ECO:0000313" key="2">
    <source>
        <dbReference type="Proteomes" id="UP000029228"/>
    </source>
</evidence>
<proteinExistence type="predicted"/>
<comment type="caution">
    <text evidence="1">The sequence shown here is derived from an EMBL/GenBank/DDBJ whole genome shotgun (WGS) entry which is preliminary data.</text>
</comment>